<name>A0A483CQL2_9EURY</name>
<dbReference type="Proteomes" id="UP000292580">
    <property type="component" value="Unassembled WGS sequence"/>
</dbReference>
<dbReference type="SUPFAM" id="SSF46548">
    <property type="entry name" value="alpha-helical ferredoxin"/>
    <property type="match status" value="1"/>
</dbReference>
<dbReference type="EMBL" id="PGCL01000001">
    <property type="protein sequence ID" value="TAJ45403.1"/>
    <property type="molecule type" value="Genomic_DNA"/>
</dbReference>
<dbReference type="RefSeq" id="WP_130645754.1">
    <property type="nucleotide sequence ID" value="NZ_PGCL01000001.1"/>
</dbReference>
<dbReference type="AlphaFoldDB" id="A0A483CQL2"/>
<gene>
    <name evidence="1" type="ORF">CUJ86_01280</name>
</gene>
<proteinExistence type="predicted"/>
<keyword evidence="2" id="KW-1185">Reference proteome</keyword>
<organism evidence="1 2">
    <name type="scientific">Methanofollis fontis</name>
    <dbReference type="NCBI Taxonomy" id="2052832"/>
    <lineage>
        <taxon>Archaea</taxon>
        <taxon>Methanobacteriati</taxon>
        <taxon>Methanobacteriota</taxon>
        <taxon>Stenosarchaea group</taxon>
        <taxon>Methanomicrobia</taxon>
        <taxon>Methanomicrobiales</taxon>
        <taxon>Methanomicrobiaceae</taxon>
        <taxon>Methanofollis</taxon>
    </lineage>
</organism>
<dbReference type="OrthoDB" id="23478at2157"/>
<accession>A0A483CQL2</accession>
<sequence>MDDLTTRIRGHLLENGASVAGIADLSPPGLSPELELRRAVVWGIALDPAVVRGLAAGPSEDYGREYSAVNRRLAALVPGVADLISGAGFRATAVDPTTAAFDMATLSAGFQHKTAATRAGLGWVGKCALLVTRRYGSAVRFASVLTDAPLTADTPIERSSCGPCEGCRTACPASAVSGLEWRPGLERDAFWDSRACHAHCRQVADELGLEHPMCGACIVACPWTQRYLAREE</sequence>
<dbReference type="PANTHER" id="PTHR42827">
    <property type="entry name" value="IRON-SULFUR CLUSTER-BINDING PROTEIN-RELATED"/>
    <property type="match status" value="1"/>
</dbReference>
<comment type="caution">
    <text evidence="1">The sequence shown here is derived from an EMBL/GenBank/DDBJ whole genome shotgun (WGS) entry which is preliminary data.</text>
</comment>
<dbReference type="PANTHER" id="PTHR42827:SF1">
    <property type="entry name" value="IRON-SULFUR CLUSTER-BINDING PROTEIN"/>
    <property type="match status" value="1"/>
</dbReference>
<evidence type="ECO:0000313" key="2">
    <source>
        <dbReference type="Proteomes" id="UP000292580"/>
    </source>
</evidence>
<reference evidence="1 2" key="1">
    <citation type="submission" date="2017-11" db="EMBL/GenBank/DDBJ databases">
        <title>Isolation and Characterization of Methanofollis Species from Methane Seep Offshore SW Taiwan.</title>
        <authorList>
            <person name="Teng N.-H."/>
            <person name="Lai M.-C."/>
            <person name="Chen S.-C."/>
        </authorList>
    </citation>
    <scope>NUCLEOTIDE SEQUENCE [LARGE SCALE GENOMIC DNA]</scope>
    <source>
        <strain evidence="1 2">FWC-SCC2</strain>
    </source>
</reference>
<evidence type="ECO:0000313" key="1">
    <source>
        <dbReference type="EMBL" id="TAJ45403.1"/>
    </source>
</evidence>
<protein>
    <submittedName>
        <fullName evidence="1">Epoxyqueuosine reductase</fullName>
    </submittedName>
</protein>